<evidence type="ECO:0000313" key="2">
    <source>
        <dbReference type="EMBL" id="MBF5026602.1"/>
    </source>
</evidence>
<comment type="caution">
    <text evidence="2">The sequence shown here is derived from an EMBL/GenBank/DDBJ whole genome shotgun (WGS) entry which is preliminary data.</text>
</comment>
<reference evidence="2" key="1">
    <citation type="submission" date="2020-11" db="EMBL/GenBank/DDBJ databases">
        <title>Genome seq and assembly of Planobacterium sp.</title>
        <authorList>
            <person name="Chhetri G."/>
        </authorList>
    </citation>
    <scope>NUCLEOTIDE SEQUENCE</scope>
    <source>
        <strain evidence="2">GCR5</strain>
    </source>
</reference>
<dbReference type="InterPro" id="IPR046230">
    <property type="entry name" value="DUF6263"/>
</dbReference>
<name>A0A931E7V1_9FLAO</name>
<dbReference type="Pfam" id="PF19777">
    <property type="entry name" value="DUF6263"/>
    <property type="match status" value="1"/>
</dbReference>
<protein>
    <recommendedName>
        <fullName evidence="4">Lipoprotein</fullName>
    </recommendedName>
</protein>
<accession>A0A931E7V1</accession>
<evidence type="ECO:0008006" key="4">
    <source>
        <dbReference type="Google" id="ProtNLM"/>
    </source>
</evidence>
<proteinExistence type="predicted"/>
<dbReference type="Proteomes" id="UP000694480">
    <property type="component" value="Unassembled WGS sequence"/>
</dbReference>
<dbReference type="AlphaFoldDB" id="A0A931E7V1"/>
<feature type="region of interest" description="Disordered" evidence="1">
    <location>
        <begin position="320"/>
        <end position="347"/>
    </location>
</feature>
<dbReference type="PROSITE" id="PS51257">
    <property type="entry name" value="PROKAR_LIPOPROTEIN"/>
    <property type="match status" value="1"/>
</dbReference>
<gene>
    <name evidence="2" type="ORF">IC612_02170</name>
</gene>
<dbReference type="RefSeq" id="WP_194738536.1">
    <property type="nucleotide sequence ID" value="NZ_JADKYY010000002.1"/>
</dbReference>
<evidence type="ECO:0000313" key="3">
    <source>
        <dbReference type="Proteomes" id="UP000694480"/>
    </source>
</evidence>
<feature type="compositionally biased region" description="Polar residues" evidence="1">
    <location>
        <begin position="320"/>
        <end position="341"/>
    </location>
</feature>
<evidence type="ECO:0000256" key="1">
    <source>
        <dbReference type="SAM" id="MobiDB-lite"/>
    </source>
</evidence>
<keyword evidence="3" id="KW-1185">Reference proteome</keyword>
<sequence>MKKYLTTAFAVIALFSCNKKETTTVSEAQSDSLQTSVGTAPDSTTPNTIKLAIEDSAGIYTQRLFLQKGQTYPLVTYQRNVQSMTGPDGKKATATSNSTDEMSFLVNSVENGVYAITINLLGKSSSQTANGKTVRIDTRTSAPKEPELKMMYEINKALAGKKLQMQMDQTGKVLSIKGFEPIYNEINKLATTHIKDAEQRKGFIQSFQANFNEKTINEQFSKNLIVLPKTGAKIGQKWSETENASQDGSSKFTTHYTLDEVKDGKVKITVRGGIPRKSDKRTQEGITQTITSELSQTGSIFLDQESGWIKNQNITVKTDQTETLSDGKQSQSLKSSNTATIIVNPEK</sequence>
<dbReference type="EMBL" id="JADKYY010000002">
    <property type="protein sequence ID" value="MBF5026602.1"/>
    <property type="molecule type" value="Genomic_DNA"/>
</dbReference>
<organism evidence="2 3">
    <name type="scientific">Planobacterium oryzisoli</name>
    <dbReference type="NCBI Taxonomy" id="2771435"/>
    <lineage>
        <taxon>Bacteria</taxon>
        <taxon>Pseudomonadati</taxon>
        <taxon>Bacteroidota</taxon>
        <taxon>Flavobacteriia</taxon>
        <taxon>Flavobacteriales</taxon>
        <taxon>Weeksellaceae</taxon>
        <taxon>Chryseobacterium group</taxon>
        <taxon>Chryseobacterium</taxon>
    </lineage>
</organism>